<protein>
    <submittedName>
        <fullName evidence="2">Uncharacterized protein</fullName>
    </submittedName>
</protein>
<evidence type="ECO:0000256" key="1">
    <source>
        <dbReference type="SAM" id="MobiDB-lite"/>
    </source>
</evidence>
<sequence length="79" mass="8964">MPKNRLLARPSNTKSSLKGLAEWGTPEQGETIDNLGVNHAIKKGFVMRIKKQQIAAEASCKNRHWRVNTIFQQMGIAYR</sequence>
<dbReference type="EMBL" id="SFBF01000030">
    <property type="protein sequence ID" value="TRU53576.1"/>
    <property type="molecule type" value="Genomic_DNA"/>
</dbReference>
<organism evidence="2 3">
    <name type="scientific">Microcystis aeruginosa Ma_QC_Ca_00000000_S207</name>
    <dbReference type="NCBI Taxonomy" id="2486251"/>
    <lineage>
        <taxon>Bacteria</taxon>
        <taxon>Bacillati</taxon>
        <taxon>Cyanobacteriota</taxon>
        <taxon>Cyanophyceae</taxon>
        <taxon>Oscillatoriophycideae</taxon>
        <taxon>Chroococcales</taxon>
        <taxon>Microcystaceae</taxon>
        <taxon>Microcystis</taxon>
    </lineage>
</organism>
<reference evidence="2 3" key="1">
    <citation type="submission" date="2019-01" db="EMBL/GenBank/DDBJ databases">
        <title>Coherence of Microcystis species and biogeography revealed through population genomics.</title>
        <authorList>
            <person name="Perez-Carrascal O.M."/>
            <person name="Terrat Y."/>
            <person name="Giani A."/>
            <person name="Fortin N."/>
            <person name="Tromas N."/>
            <person name="Shapiro B.J."/>
        </authorList>
    </citation>
    <scope>NUCLEOTIDE SEQUENCE [LARGE SCALE GENOMIC DNA]</scope>
    <source>
        <strain evidence="2">Ma_QC_Ca_00000000_S207</strain>
    </source>
</reference>
<dbReference type="AlphaFoldDB" id="A0A552G3S8"/>
<feature type="region of interest" description="Disordered" evidence="1">
    <location>
        <begin position="1"/>
        <end position="21"/>
    </location>
</feature>
<evidence type="ECO:0000313" key="2">
    <source>
        <dbReference type="EMBL" id="TRU53576.1"/>
    </source>
</evidence>
<comment type="caution">
    <text evidence="2">The sequence shown here is derived from an EMBL/GenBank/DDBJ whole genome shotgun (WGS) entry which is preliminary data.</text>
</comment>
<accession>A0A552G3S8</accession>
<dbReference type="Proteomes" id="UP000320293">
    <property type="component" value="Unassembled WGS sequence"/>
</dbReference>
<evidence type="ECO:0000313" key="3">
    <source>
        <dbReference type="Proteomes" id="UP000320293"/>
    </source>
</evidence>
<proteinExistence type="predicted"/>
<name>A0A552G3S8_MICAE</name>
<gene>
    <name evidence="2" type="ORF">EWV91_01585</name>
</gene>